<gene>
    <name evidence="2" type="ORF">METZ01_LOCUS378737</name>
</gene>
<accession>A0A382TV48</accession>
<dbReference type="EMBL" id="UINC01139374">
    <property type="protein sequence ID" value="SVD25883.1"/>
    <property type="molecule type" value="Genomic_DNA"/>
</dbReference>
<sequence>MAALEKVQALIDRYALAAHPEGGYFREVYRSQRKVTRKEKSYSALTDIYFLLPHGSLSVFHRITAEEVWHFYEGAPLRLIQSDPGLSTLTETLLGDGEYKHCIPAGYWQAAESTGDYSLVGCTVAPGFEFEDLEIM</sequence>
<dbReference type="PANTHER" id="PTHR33387:SF3">
    <property type="entry name" value="DUF985 DOMAIN-CONTAINING PROTEIN"/>
    <property type="match status" value="1"/>
</dbReference>
<dbReference type="InterPro" id="IPR009327">
    <property type="entry name" value="Cupin_DUF985"/>
</dbReference>
<organism evidence="2">
    <name type="scientific">marine metagenome</name>
    <dbReference type="NCBI Taxonomy" id="408172"/>
    <lineage>
        <taxon>unclassified sequences</taxon>
        <taxon>metagenomes</taxon>
        <taxon>ecological metagenomes</taxon>
    </lineage>
</organism>
<dbReference type="CDD" id="cd06121">
    <property type="entry name" value="cupin_YML079wp"/>
    <property type="match status" value="1"/>
</dbReference>
<dbReference type="Pfam" id="PF06172">
    <property type="entry name" value="Cupin_5"/>
    <property type="match status" value="1"/>
</dbReference>
<evidence type="ECO:0000313" key="2">
    <source>
        <dbReference type="EMBL" id="SVD25883.1"/>
    </source>
</evidence>
<dbReference type="SUPFAM" id="SSF51182">
    <property type="entry name" value="RmlC-like cupins"/>
    <property type="match status" value="1"/>
</dbReference>
<evidence type="ECO:0000259" key="1">
    <source>
        <dbReference type="Pfam" id="PF06172"/>
    </source>
</evidence>
<dbReference type="InterPro" id="IPR039935">
    <property type="entry name" value="YML079W-like"/>
</dbReference>
<dbReference type="AlphaFoldDB" id="A0A382TV48"/>
<protein>
    <recommendedName>
        <fullName evidence="1">DUF985 domain-containing protein</fullName>
    </recommendedName>
</protein>
<dbReference type="Gene3D" id="2.60.120.10">
    <property type="entry name" value="Jelly Rolls"/>
    <property type="match status" value="1"/>
</dbReference>
<name>A0A382TV48_9ZZZZ</name>
<feature type="domain" description="DUF985" evidence="1">
    <location>
        <begin position="8"/>
        <end position="135"/>
    </location>
</feature>
<proteinExistence type="predicted"/>
<dbReference type="InterPro" id="IPR014710">
    <property type="entry name" value="RmlC-like_jellyroll"/>
</dbReference>
<dbReference type="PANTHER" id="PTHR33387">
    <property type="entry name" value="RMLC-LIKE JELLY ROLL FOLD PROTEIN"/>
    <property type="match status" value="1"/>
</dbReference>
<reference evidence="2" key="1">
    <citation type="submission" date="2018-05" db="EMBL/GenBank/DDBJ databases">
        <authorList>
            <person name="Lanie J.A."/>
            <person name="Ng W.-L."/>
            <person name="Kazmierczak K.M."/>
            <person name="Andrzejewski T.M."/>
            <person name="Davidsen T.M."/>
            <person name="Wayne K.J."/>
            <person name="Tettelin H."/>
            <person name="Glass J.I."/>
            <person name="Rusch D."/>
            <person name="Podicherti R."/>
            <person name="Tsui H.-C.T."/>
            <person name="Winkler M.E."/>
        </authorList>
    </citation>
    <scope>NUCLEOTIDE SEQUENCE</scope>
</reference>
<dbReference type="InterPro" id="IPR011051">
    <property type="entry name" value="RmlC_Cupin_sf"/>
</dbReference>
<feature type="non-terminal residue" evidence="2">
    <location>
        <position position="136"/>
    </location>
</feature>